<feature type="compositionally biased region" description="Low complexity" evidence="8">
    <location>
        <begin position="15"/>
        <end position="26"/>
    </location>
</feature>
<feature type="compositionally biased region" description="Polar residues" evidence="8">
    <location>
        <begin position="661"/>
        <end position="680"/>
    </location>
</feature>
<evidence type="ECO:0000256" key="5">
    <source>
        <dbReference type="ARBA" id="ARBA00023242"/>
    </source>
</evidence>
<evidence type="ECO:0000256" key="8">
    <source>
        <dbReference type="SAM" id="MobiDB-lite"/>
    </source>
</evidence>
<feature type="region of interest" description="Disordered" evidence="8">
    <location>
        <begin position="388"/>
        <end position="407"/>
    </location>
</feature>
<keyword evidence="4 6" id="KW-0371">Homeobox</keyword>
<dbReference type="InterPro" id="IPR039673">
    <property type="entry name" value="SATB1/SATB2"/>
</dbReference>
<evidence type="ECO:0000256" key="1">
    <source>
        <dbReference type="ARBA" id="ARBA00022737"/>
    </source>
</evidence>
<gene>
    <name evidence="11" type="ORF">LSH36_563g03064</name>
</gene>
<evidence type="ECO:0000313" key="12">
    <source>
        <dbReference type="Proteomes" id="UP001208570"/>
    </source>
</evidence>
<evidence type="ECO:0000256" key="6">
    <source>
        <dbReference type="PROSITE-ProRule" id="PRU00108"/>
    </source>
</evidence>
<protein>
    <recommendedName>
        <fullName evidence="13">DNA-binding protein SATB2</fullName>
    </recommendedName>
</protein>
<feature type="region of interest" description="Disordered" evidence="8">
    <location>
        <begin position="503"/>
        <end position="531"/>
    </location>
</feature>
<feature type="region of interest" description="Disordered" evidence="8">
    <location>
        <begin position="1"/>
        <end position="26"/>
    </location>
</feature>
<organism evidence="11 12">
    <name type="scientific">Paralvinella palmiformis</name>
    <dbReference type="NCBI Taxonomy" id="53620"/>
    <lineage>
        <taxon>Eukaryota</taxon>
        <taxon>Metazoa</taxon>
        <taxon>Spiralia</taxon>
        <taxon>Lophotrochozoa</taxon>
        <taxon>Annelida</taxon>
        <taxon>Polychaeta</taxon>
        <taxon>Sedentaria</taxon>
        <taxon>Canalipalpata</taxon>
        <taxon>Terebellida</taxon>
        <taxon>Terebelliformia</taxon>
        <taxon>Alvinellidae</taxon>
        <taxon>Paralvinella</taxon>
    </lineage>
</organism>
<dbReference type="Pfam" id="PF00046">
    <property type="entry name" value="Homeodomain"/>
    <property type="match status" value="1"/>
</dbReference>
<comment type="subcellular location">
    <subcellularLocation>
        <location evidence="6 7">Nucleus</location>
    </subcellularLocation>
</comment>
<feature type="DNA-binding region" description="Homeobox" evidence="6">
    <location>
        <begin position="299"/>
        <end position="368"/>
    </location>
</feature>
<feature type="domain" description="CMP" evidence="10">
    <location>
        <begin position="33"/>
        <end position="163"/>
    </location>
</feature>
<feature type="compositionally biased region" description="Low complexity" evidence="8">
    <location>
        <begin position="571"/>
        <end position="582"/>
    </location>
</feature>
<dbReference type="InterPro" id="IPR001356">
    <property type="entry name" value="HD"/>
</dbReference>
<dbReference type="GO" id="GO:0006338">
    <property type="term" value="P:chromatin remodeling"/>
    <property type="evidence" value="ECO:0007669"/>
    <property type="project" value="InterPro"/>
</dbReference>
<dbReference type="FunFam" id="1.10.10.60:FF:000169">
    <property type="entry name" value="DNA-binding protein SATB1"/>
    <property type="match status" value="2"/>
</dbReference>
<feature type="region of interest" description="Disordered" evidence="8">
    <location>
        <begin position="659"/>
        <end position="680"/>
    </location>
</feature>
<feature type="compositionally biased region" description="Low complexity" evidence="8">
    <location>
        <begin position="256"/>
        <end position="271"/>
    </location>
</feature>
<evidence type="ECO:0000256" key="7">
    <source>
        <dbReference type="RuleBase" id="RU000682"/>
    </source>
</evidence>
<evidence type="ECO:0000259" key="9">
    <source>
        <dbReference type="PROSITE" id="PS50071"/>
    </source>
</evidence>
<sequence>MLVERTLPPGSVSPTTNTQQQQAKTNITEDLSVKSMPIHCIVEQVQPSGGSTDGGTAGCVKPEGGSPKKNNVGNGSTSGDNLVIEMDTYAILPGTTMFSELVRTALIKIGYTASESMGAKGAIQIKNWKPLCFDTITDNPNCTLDEILGDLTSVATLRIRLCRYKNTGQKCLPFATCSQSKMIALEEVKEKLLQFLLDRSQMVLSSTGCPIEKKILSQISRGDYSTVLPEGGREAFNKWYREQMEKNNIPPPPKLSLPTIPTSRPDSTVSYTSSPVSPIAAAAASYHGGFIDTSLQFRARARTSFDNEYEIPRLQKWFAQNQHPSREQMIGYLDELNSLDSRKGKNPLDLTNIIYWFKNARAAMRRVTKMSPGTAEDLHLDVKDEVIDDHADGGSNSDNTSVPELPNRNAIYVVTPLHHQEDEDKIEVVQPNEEEEDMDSDERTGPIHSTPSYHGYKGQNDQEINETNNNCVDMEQEEATDLSVKKNIIQRFHLDHDDMKSDYLSAASSSPSLSPTSQGTPNSQCHTHPNMSTSHTALQMAAMSHAFNMHHYMHPSVLYQSPISYNKDASSHSPTSSDSMSLSERKKRSRVFIDPLTEIPKLEKWFEEDTHPSSYMIEKYTEELNKSPYRLRFPKLEPKNVQLWFKNHRAKVKRQRLGMEVSSQSISNEQCNPNDSIPLQ</sequence>
<feature type="domain" description="Homeobox" evidence="9">
    <location>
        <begin position="585"/>
        <end position="655"/>
    </location>
</feature>
<accession>A0AAD9J680</accession>
<dbReference type="PANTHER" id="PTHR15116:SF16">
    <property type="entry name" value="DEFECTIVE PROVENTRICULUS, ISOFORM A"/>
    <property type="match status" value="1"/>
</dbReference>
<dbReference type="Gene3D" id="3.10.20.710">
    <property type="entry name" value="SATB, ubiquitin-like oligomerisation domain"/>
    <property type="match status" value="1"/>
</dbReference>
<feature type="region of interest" description="Disordered" evidence="8">
    <location>
        <begin position="566"/>
        <end position="587"/>
    </location>
</feature>
<evidence type="ECO:0000313" key="11">
    <source>
        <dbReference type="EMBL" id="KAK2147229.1"/>
    </source>
</evidence>
<evidence type="ECO:0000256" key="4">
    <source>
        <dbReference type="ARBA" id="ARBA00023155"/>
    </source>
</evidence>
<dbReference type="EMBL" id="JAODUP010000563">
    <property type="protein sequence ID" value="KAK2147229.1"/>
    <property type="molecule type" value="Genomic_DNA"/>
</dbReference>
<dbReference type="Pfam" id="PF16534">
    <property type="entry name" value="ULD"/>
    <property type="match status" value="1"/>
</dbReference>
<dbReference type="Gene3D" id="1.10.10.60">
    <property type="entry name" value="Homeodomain-like"/>
    <property type="match status" value="2"/>
</dbReference>
<dbReference type="PROSITE" id="PS51982">
    <property type="entry name" value="CMP"/>
    <property type="match status" value="1"/>
</dbReference>
<comment type="caution">
    <text evidence="11">The sequence shown here is derived from an EMBL/GenBank/DDBJ whole genome shotgun (WGS) entry which is preliminary data.</text>
</comment>
<dbReference type="GO" id="GO:0005634">
    <property type="term" value="C:nucleus"/>
    <property type="evidence" value="ECO:0007669"/>
    <property type="project" value="UniProtKB-SubCell"/>
</dbReference>
<evidence type="ECO:0000256" key="3">
    <source>
        <dbReference type="ARBA" id="ARBA00023125"/>
    </source>
</evidence>
<feature type="domain" description="Homeobox" evidence="9">
    <location>
        <begin position="297"/>
        <end position="367"/>
    </location>
</feature>
<dbReference type="InterPro" id="IPR038224">
    <property type="entry name" value="SATB_ULD_sf"/>
</dbReference>
<dbReference type="PANTHER" id="PTHR15116">
    <property type="entry name" value="DNA-BINDING PROTEIN SATB FAMILY MEMBER"/>
    <property type="match status" value="1"/>
</dbReference>
<feature type="compositionally biased region" description="Low complexity" evidence="8">
    <location>
        <begin position="504"/>
        <end position="515"/>
    </location>
</feature>
<dbReference type="CDD" id="cd00086">
    <property type="entry name" value="homeodomain"/>
    <property type="match status" value="2"/>
</dbReference>
<dbReference type="PROSITE" id="PS50071">
    <property type="entry name" value="HOMEOBOX_2"/>
    <property type="match status" value="2"/>
</dbReference>
<evidence type="ECO:0000259" key="10">
    <source>
        <dbReference type="PROSITE" id="PS51982"/>
    </source>
</evidence>
<dbReference type="Proteomes" id="UP001208570">
    <property type="component" value="Unassembled WGS sequence"/>
</dbReference>
<feature type="region of interest" description="Disordered" evidence="8">
    <location>
        <begin position="247"/>
        <end position="271"/>
    </location>
</feature>
<keyword evidence="3 6" id="KW-0238">DNA-binding</keyword>
<dbReference type="AlphaFoldDB" id="A0AAD9J680"/>
<evidence type="ECO:0008006" key="13">
    <source>
        <dbReference type="Google" id="ProtNLM"/>
    </source>
</evidence>
<reference evidence="11" key="1">
    <citation type="journal article" date="2023" name="Mol. Biol. Evol.">
        <title>Third-Generation Sequencing Reveals the Adaptive Role of the Epigenome in Three Deep-Sea Polychaetes.</title>
        <authorList>
            <person name="Perez M."/>
            <person name="Aroh O."/>
            <person name="Sun Y."/>
            <person name="Lan Y."/>
            <person name="Juniper S.K."/>
            <person name="Young C.R."/>
            <person name="Angers B."/>
            <person name="Qian P.Y."/>
        </authorList>
    </citation>
    <scope>NUCLEOTIDE SEQUENCE</scope>
    <source>
        <strain evidence="11">P08H-3</strain>
    </source>
</reference>
<feature type="region of interest" description="Disordered" evidence="8">
    <location>
        <begin position="415"/>
        <end position="464"/>
    </location>
</feature>
<evidence type="ECO:0000256" key="2">
    <source>
        <dbReference type="ARBA" id="ARBA00022843"/>
    </source>
</evidence>
<keyword evidence="12" id="KW-1185">Reference proteome</keyword>
<proteinExistence type="predicted"/>
<feature type="region of interest" description="Disordered" evidence="8">
    <location>
        <begin position="45"/>
        <end position="77"/>
    </location>
</feature>
<feature type="DNA-binding region" description="Homeobox" evidence="6">
    <location>
        <begin position="587"/>
        <end position="656"/>
    </location>
</feature>
<dbReference type="SMART" id="SM00389">
    <property type="entry name" value="HOX"/>
    <property type="match status" value="2"/>
</dbReference>
<keyword evidence="1" id="KW-0677">Repeat</keyword>
<keyword evidence="2" id="KW-0832">Ubl conjugation</keyword>
<name>A0AAD9J680_9ANNE</name>
<keyword evidence="5 6" id="KW-0539">Nucleus</keyword>
<dbReference type="InterPro" id="IPR032392">
    <property type="entry name" value="ULD"/>
</dbReference>
<dbReference type="InterPro" id="IPR009057">
    <property type="entry name" value="Homeodomain-like_sf"/>
</dbReference>
<dbReference type="SUPFAM" id="SSF46689">
    <property type="entry name" value="Homeodomain-like"/>
    <property type="match status" value="2"/>
</dbReference>
<feature type="compositionally biased region" description="Polar residues" evidence="8">
    <location>
        <begin position="516"/>
        <end position="531"/>
    </location>
</feature>
<dbReference type="GO" id="GO:0000978">
    <property type="term" value="F:RNA polymerase II cis-regulatory region sequence-specific DNA binding"/>
    <property type="evidence" value="ECO:0007669"/>
    <property type="project" value="TreeGrafter"/>
</dbReference>
<dbReference type="GO" id="GO:0000981">
    <property type="term" value="F:DNA-binding transcription factor activity, RNA polymerase II-specific"/>
    <property type="evidence" value="ECO:0007669"/>
    <property type="project" value="TreeGrafter"/>
</dbReference>
<feature type="compositionally biased region" description="Polar residues" evidence="8">
    <location>
        <begin position="68"/>
        <end position="77"/>
    </location>
</feature>